<organism evidence="1 2">
    <name type="scientific">Zophobas morio</name>
    <dbReference type="NCBI Taxonomy" id="2755281"/>
    <lineage>
        <taxon>Eukaryota</taxon>
        <taxon>Metazoa</taxon>
        <taxon>Ecdysozoa</taxon>
        <taxon>Arthropoda</taxon>
        <taxon>Hexapoda</taxon>
        <taxon>Insecta</taxon>
        <taxon>Pterygota</taxon>
        <taxon>Neoptera</taxon>
        <taxon>Endopterygota</taxon>
        <taxon>Coleoptera</taxon>
        <taxon>Polyphaga</taxon>
        <taxon>Cucujiformia</taxon>
        <taxon>Tenebrionidae</taxon>
        <taxon>Zophobas</taxon>
    </lineage>
</organism>
<evidence type="ECO:0000313" key="1">
    <source>
        <dbReference type="EMBL" id="KAJ3664890.1"/>
    </source>
</evidence>
<dbReference type="Gene3D" id="1.10.238.10">
    <property type="entry name" value="EF-hand"/>
    <property type="match status" value="1"/>
</dbReference>
<dbReference type="EMBL" id="JALNTZ010000001">
    <property type="protein sequence ID" value="KAJ3664890.1"/>
    <property type="molecule type" value="Genomic_DNA"/>
</dbReference>
<reference evidence="1" key="1">
    <citation type="journal article" date="2023" name="G3 (Bethesda)">
        <title>Whole genome assemblies of Zophobas morio and Tenebrio molitor.</title>
        <authorList>
            <person name="Kaur S."/>
            <person name="Stinson S.A."/>
            <person name="diCenzo G.C."/>
        </authorList>
    </citation>
    <scope>NUCLEOTIDE SEQUENCE</scope>
    <source>
        <strain evidence="1">QUZm001</strain>
    </source>
</reference>
<evidence type="ECO:0000313" key="2">
    <source>
        <dbReference type="Proteomes" id="UP001168821"/>
    </source>
</evidence>
<proteinExistence type="predicted"/>
<gene>
    <name evidence="1" type="ORF">Zmor_000426</name>
</gene>
<comment type="caution">
    <text evidence="1">The sequence shown here is derived from an EMBL/GenBank/DDBJ whole genome shotgun (WGS) entry which is preliminary data.</text>
</comment>
<protein>
    <recommendedName>
        <fullName evidence="3">EF-hand domain-containing protein</fullName>
    </recommendedName>
</protein>
<name>A0AA38IXG5_9CUCU</name>
<accession>A0AA38IXG5</accession>
<evidence type="ECO:0008006" key="3">
    <source>
        <dbReference type="Google" id="ProtNLM"/>
    </source>
</evidence>
<dbReference type="InterPro" id="IPR011992">
    <property type="entry name" value="EF-hand-dom_pair"/>
</dbReference>
<dbReference type="Proteomes" id="UP001168821">
    <property type="component" value="Unassembled WGS sequence"/>
</dbReference>
<keyword evidence="2" id="KW-1185">Reference proteome</keyword>
<sequence>MSFGVNLDASMDSMEETRFKKKHSDLIIKLVKKLHFTYTELECIFIIYYKLQKDNTDKNATGISKNQLRDVLHSGLDMTDDALMDRIFAVFEKGPGTTVSMETWATALSLWLRGTLEEKIDYCFSVSINVIGKLRLIRFMTFWVMVS</sequence>
<dbReference type="AlphaFoldDB" id="A0AA38IXG5"/>
<dbReference type="SUPFAM" id="SSF47473">
    <property type="entry name" value="EF-hand"/>
    <property type="match status" value="1"/>
</dbReference>